<dbReference type="Pfam" id="PF00005">
    <property type="entry name" value="ABC_tran"/>
    <property type="match status" value="1"/>
</dbReference>
<evidence type="ECO:0000256" key="2">
    <source>
        <dbReference type="ARBA" id="ARBA00022741"/>
    </source>
</evidence>
<comment type="caution">
    <text evidence="5">The sequence shown here is derived from an EMBL/GenBank/DDBJ whole genome shotgun (WGS) entry which is preliminary data.</text>
</comment>
<dbReference type="InterPro" id="IPR050093">
    <property type="entry name" value="ABC_SmlMolc_Importer"/>
</dbReference>
<dbReference type="InterPro" id="IPR003593">
    <property type="entry name" value="AAA+_ATPase"/>
</dbReference>
<dbReference type="Gene3D" id="3.40.50.300">
    <property type="entry name" value="P-loop containing nucleotide triphosphate hydrolases"/>
    <property type="match status" value="1"/>
</dbReference>
<sequence length="209" mass="22668">MKAHELHLQQVRLCLQDKLLLALDASLAGGEVLTIMGPSGSGKSTLLAHVAGFLPPAFRASGKVMLDDEDITSVSAERSGVGLLFQDPLLFPHLSVAGNLRFGLVPGHPKPQMRVEQALAEIGLSGFGSRDPETLSGGQRARVSLMRLLLSEPRAVLLDEPFSKLDRSLRAEMRQLVFEHLTSRGLPTILVTHDHEDAEAARGRVIELF</sequence>
<dbReference type="EMBL" id="BAABBO010000001">
    <property type="protein sequence ID" value="GAA3950703.1"/>
    <property type="molecule type" value="Genomic_DNA"/>
</dbReference>
<dbReference type="RefSeq" id="WP_344803360.1">
    <property type="nucleotide sequence ID" value="NZ_BAABBO010000001.1"/>
</dbReference>
<keyword evidence="2" id="KW-0547">Nucleotide-binding</keyword>
<dbReference type="PANTHER" id="PTHR42781">
    <property type="entry name" value="SPERMIDINE/PUTRESCINE IMPORT ATP-BINDING PROTEIN POTA"/>
    <property type="match status" value="1"/>
</dbReference>
<keyword evidence="6" id="KW-1185">Reference proteome</keyword>
<gene>
    <name evidence="5" type="ORF">GCM10022278_07290</name>
</gene>
<reference evidence="6" key="1">
    <citation type="journal article" date="2019" name="Int. J. Syst. Evol. Microbiol.">
        <title>The Global Catalogue of Microorganisms (GCM) 10K type strain sequencing project: providing services to taxonomists for standard genome sequencing and annotation.</title>
        <authorList>
            <consortium name="The Broad Institute Genomics Platform"/>
            <consortium name="The Broad Institute Genome Sequencing Center for Infectious Disease"/>
            <person name="Wu L."/>
            <person name="Ma J."/>
        </authorList>
    </citation>
    <scope>NUCLEOTIDE SEQUENCE [LARGE SCALE GENOMIC DNA]</scope>
    <source>
        <strain evidence="6">JCM 17555</strain>
    </source>
</reference>
<evidence type="ECO:0000313" key="6">
    <source>
        <dbReference type="Proteomes" id="UP001501337"/>
    </source>
</evidence>
<dbReference type="InterPro" id="IPR003439">
    <property type="entry name" value="ABC_transporter-like_ATP-bd"/>
</dbReference>
<dbReference type="Proteomes" id="UP001501337">
    <property type="component" value="Unassembled WGS sequence"/>
</dbReference>
<evidence type="ECO:0000313" key="5">
    <source>
        <dbReference type="EMBL" id="GAA3950703.1"/>
    </source>
</evidence>
<keyword evidence="3 5" id="KW-0067">ATP-binding</keyword>
<evidence type="ECO:0000259" key="4">
    <source>
        <dbReference type="PROSITE" id="PS50893"/>
    </source>
</evidence>
<proteinExistence type="predicted"/>
<dbReference type="SMART" id="SM00382">
    <property type="entry name" value="AAA"/>
    <property type="match status" value="1"/>
</dbReference>
<evidence type="ECO:0000256" key="1">
    <source>
        <dbReference type="ARBA" id="ARBA00022448"/>
    </source>
</evidence>
<feature type="domain" description="ABC transporter" evidence="4">
    <location>
        <begin position="1"/>
        <end position="208"/>
    </location>
</feature>
<protein>
    <submittedName>
        <fullName evidence="5">ATP-binding cassette domain-containing protein</fullName>
    </submittedName>
</protein>
<dbReference type="GO" id="GO:0005524">
    <property type="term" value="F:ATP binding"/>
    <property type="evidence" value="ECO:0007669"/>
    <property type="project" value="UniProtKB-KW"/>
</dbReference>
<name>A0ABP7NN61_9GAMM</name>
<keyword evidence="1" id="KW-0813">Transport</keyword>
<organism evidence="5 6">
    <name type="scientific">Allohahella marinimesophila</name>
    <dbReference type="NCBI Taxonomy" id="1054972"/>
    <lineage>
        <taxon>Bacteria</taxon>
        <taxon>Pseudomonadati</taxon>
        <taxon>Pseudomonadota</taxon>
        <taxon>Gammaproteobacteria</taxon>
        <taxon>Oceanospirillales</taxon>
        <taxon>Hahellaceae</taxon>
        <taxon>Allohahella</taxon>
    </lineage>
</organism>
<evidence type="ECO:0000256" key="3">
    <source>
        <dbReference type="ARBA" id="ARBA00022840"/>
    </source>
</evidence>
<dbReference type="SUPFAM" id="SSF52540">
    <property type="entry name" value="P-loop containing nucleoside triphosphate hydrolases"/>
    <property type="match status" value="1"/>
</dbReference>
<dbReference type="PANTHER" id="PTHR42781:SF4">
    <property type="entry name" value="SPERMIDINE_PUTRESCINE IMPORT ATP-BINDING PROTEIN POTA"/>
    <property type="match status" value="1"/>
</dbReference>
<dbReference type="PROSITE" id="PS50893">
    <property type="entry name" value="ABC_TRANSPORTER_2"/>
    <property type="match status" value="1"/>
</dbReference>
<dbReference type="InterPro" id="IPR027417">
    <property type="entry name" value="P-loop_NTPase"/>
</dbReference>
<accession>A0ABP7NN61</accession>